<comment type="catalytic activity">
    <reaction evidence="1 9">
        <text>[protein]-peptidylproline (omega=180) = [protein]-peptidylproline (omega=0)</text>
        <dbReference type="Rhea" id="RHEA:16237"/>
        <dbReference type="Rhea" id="RHEA-COMP:10747"/>
        <dbReference type="Rhea" id="RHEA-COMP:10748"/>
        <dbReference type="ChEBI" id="CHEBI:83833"/>
        <dbReference type="ChEBI" id="CHEBI:83834"/>
        <dbReference type="EC" id="5.2.1.8"/>
    </reaction>
</comment>
<dbReference type="GO" id="GO:0015031">
    <property type="term" value="P:protein transport"/>
    <property type="evidence" value="ECO:0007669"/>
    <property type="project" value="UniProtKB-UniRule"/>
</dbReference>
<dbReference type="SUPFAM" id="SSF102735">
    <property type="entry name" value="Trigger factor ribosome-binding domain"/>
    <property type="match status" value="1"/>
</dbReference>
<comment type="function">
    <text evidence="9">Involved in protein export. Acts as a chaperone by maintaining the newly synthesized protein in an open conformation. Functions as a peptidyl-prolyl cis-trans isomerase.</text>
</comment>
<evidence type="ECO:0000256" key="1">
    <source>
        <dbReference type="ARBA" id="ARBA00000971"/>
    </source>
</evidence>
<gene>
    <name evidence="9 13" type="primary">tig</name>
    <name evidence="13" type="ORF">E3J48_05220</name>
</gene>
<comment type="subcellular location">
    <subcellularLocation>
        <location evidence="9">Cytoplasm</location>
    </subcellularLocation>
    <text evidence="9">About half TF is bound to the ribosome near the polypeptide exit tunnel while the other half is free in the cytoplasm.</text>
</comment>
<comment type="caution">
    <text evidence="13">The sequence shown here is derived from an EMBL/GenBank/DDBJ whole genome shotgun (WGS) entry which is preliminary data.</text>
</comment>
<name>A0A523W469_UNCAE</name>
<evidence type="ECO:0000256" key="5">
    <source>
        <dbReference type="ARBA" id="ARBA00023110"/>
    </source>
</evidence>
<keyword evidence="6 9" id="KW-0143">Chaperone</keyword>
<dbReference type="InterPro" id="IPR037041">
    <property type="entry name" value="Trigger_fac_C_sf"/>
</dbReference>
<dbReference type="InterPro" id="IPR008881">
    <property type="entry name" value="Trigger_fac_ribosome-bd_bac"/>
</dbReference>
<dbReference type="GO" id="GO:0005737">
    <property type="term" value="C:cytoplasm"/>
    <property type="evidence" value="ECO:0007669"/>
    <property type="project" value="UniProtKB-SubCell"/>
</dbReference>
<dbReference type="GO" id="GO:0051301">
    <property type="term" value="P:cell division"/>
    <property type="evidence" value="ECO:0007669"/>
    <property type="project" value="UniProtKB-KW"/>
</dbReference>
<comment type="domain">
    <text evidence="9">Consists of 3 domains; the N-terminus binds the ribosome, the middle domain has PPIase activity, while the C-terminus has intrinsic chaperone activity on its own.</text>
</comment>
<evidence type="ECO:0000259" key="12">
    <source>
        <dbReference type="Pfam" id="PF05698"/>
    </source>
</evidence>
<evidence type="ECO:0000313" key="14">
    <source>
        <dbReference type="Proteomes" id="UP000319130"/>
    </source>
</evidence>
<dbReference type="Gene3D" id="3.30.70.1050">
    <property type="entry name" value="Trigger factor ribosome-binding domain"/>
    <property type="match status" value="1"/>
</dbReference>
<evidence type="ECO:0000256" key="8">
    <source>
        <dbReference type="ARBA" id="ARBA00029986"/>
    </source>
</evidence>
<evidence type="ECO:0000259" key="11">
    <source>
        <dbReference type="Pfam" id="PF05697"/>
    </source>
</evidence>
<dbReference type="Gene3D" id="3.10.50.40">
    <property type="match status" value="1"/>
</dbReference>
<dbReference type="AlphaFoldDB" id="A0A523W469"/>
<evidence type="ECO:0000256" key="7">
    <source>
        <dbReference type="ARBA" id="ARBA00023235"/>
    </source>
</evidence>
<dbReference type="Gene3D" id="1.10.3120.10">
    <property type="entry name" value="Trigger factor, C-terminal domain"/>
    <property type="match status" value="1"/>
</dbReference>
<dbReference type="GO" id="GO:0043022">
    <property type="term" value="F:ribosome binding"/>
    <property type="evidence" value="ECO:0007669"/>
    <property type="project" value="TreeGrafter"/>
</dbReference>
<evidence type="ECO:0000256" key="9">
    <source>
        <dbReference type="HAMAP-Rule" id="MF_00303"/>
    </source>
</evidence>
<evidence type="ECO:0000259" key="10">
    <source>
        <dbReference type="Pfam" id="PF00254"/>
    </source>
</evidence>
<dbReference type="EMBL" id="SOIZ01000227">
    <property type="protein sequence ID" value="TET61815.1"/>
    <property type="molecule type" value="Genomic_DNA"/>
</dbReference>
<evidence type="ECO:0000256" key="3">
    <source>
        <dbReference type="ARBA" id="ARBA00013194"/>
    </source>
</evidence>
<keyword evidence="5 9" id="KW-0697">Rotamase</keyword>
<dbReference type="GO" id="GO:0044183">
    <property type="term" value="F:protein folding chaperone"/>
    <property type="evidence" value="ECO:0007669"/>
    <property type="project" value="TreeGrafter"/>
</dbReference>
<dbReference type="SUPFAM" id="SSF109998">
    <property type="entry name" value="Triger factor/SurA peptide-binding domain-like"/>
    <property type="match status" value="1"/>
</dbReference>
<dbReference type="InterPro" id="IPR005215">
    <property type="entry name" value="Trig_fac"/>
</dbReference>
<sequence length="436" mass="50554">MARSMQVVMEKKQGAEVSLKVEVPKEKVKEELSLAFRRLAKGVRVPGFRKGKIPRRIFEMRFGQGVLQEEAMKKMYPEIYREALSQYELVPVVEPELEIVQFSPDQPLILKMNLITKPKIGLGRYRAVKVKGNKVKITEDEVTKVLEQYQKNYATYVSIQGARGGRENDWLIIDWEAFSEGKEIRGSPQKNFVYQVGSSFFPPSFSQGLMGLKKDEQKEIEVEFPADDSRKEFAGRKVTFKVSLKEIKEEKLPPLDDEFAKELKFDSLAAARKYSRERLKEAKENWEKKRIRQEIVDRVVESTQMKVPPRLVERKTEERIAELKSRLESQGLSFSEYLSQRKIGEKDLKGDLASQITKDLRTYFTLEMIADKEKIEVGKEEIEERLRASVKGTQNEEKMAKLKEKLAEQGQLQVLAARMREEKVLDFLYKEAKIGL</sequence>
<dbReference type="Pfam" id="PF05698">
    <property type="entry name" value="Trigger_C"/>
    <property type="match status" value="1"/>
</dbReference>
<keyword evidence="9" id="KW-0132">Cell division</keyword>
<dbReference type="GO" id="GO:0051083">
    <property type="term" value="P:'de novo' cotranslational protein folding"/>
    <property type="evidence" value="ECO:0007669"/>
    <property type="project" value="TreeGrafter"/>
</dbReference>
<dbReference type="InterPro" id="IPR036611">
    <property type="entry name" value="Trigger_fac_ribosome-bd_sf"/>
</dbReference>
<keyword evidence="9" id="KW-0131">Cell cycle</keyword>
<dbReference type="PANTHER" id="PTHR30560">
    <property type="entry name" value="TRIGGER FACTOR CHAPERONE AND PEPTIDYL-PROLYL CIS/TRANS ISOMERASE"/>
    <property type="match status" value="1"/>
</dbReference>
<protein>
    <recommendedName>
        <fullName evidence="4 9">Trigger factor</fullName>
        <shortName evidence="9">TF</shortName>
        <ecNumber evidence="3 9">5.2.1.8</ecNumber>
    </recommendedName>
    <alternativeName>
        <fullName evidence="8 9">PPIase</fullName>
    </alternativeName>
</protein>
<keyword evidence="7 9" id="KW-0413">Isomerase</keyword>
<dbReference type="EC" id="5.2.1.8" evidence="3 9"/>
<dbReference type="InterPro" id="IPR008880">
    <property type="entry name" value="Trigger_fac_C"/>
</dbReference>
<dbReference type="InterPro" id="IPR027304">
    <property type="entry name" value="Trigger_fact/SurA_dom_sf"/>
</dbReference>
<dbReference type="Pfam" id="PF05697">
    <property type="entry name" value="Trigger_N"/>
    <property type="match status" value="1"/>
</dbReference>
<comment type="similarity">
    <text evidence="2 9">Belongs to the FKBP-type PPIase family. Tig subfamily.</text>
</comment>
<dbReference type="Proteomes" id="UP000319130">
    <property type="component" value="Unassembled WGS sequence"/>
</dbReference>
<keyword evidence="9" id="KW-0963">Cytoplasm</keyword>
<evidence type="ECO:0000313" key="13">
    <source>
        <dbReference type="EMBL" id="TET61815.1"/>
    </source>
</evidence>
<feature type="domain" description="Trigger factor C-terminal" evidence="12">
    <location>
        <begin position="267"/>
        <end position="428"/>
    </location>
</feature>
<dbReference type="InterPro" id="IPR046357">
    <property type="entry name" value="PPIase_dom_sf"/>
</dbReference>
<dbReference type="SUPFAM" id="SSF54534">
    <property type="entry name" value="FKBP-like"/>
    <property type="match status" value="1"/>
</dbReference>
<dbReference type="PANTHER" id="PTHR30560:SF3">
    <property type="entry name" value="TRIGGER FACTOR-LIKE PROTEIN TIG, CHLOROPLASTIC"/>
    <property type="match status" value="1"/>
</dbReference>
<dbReference type="HAMAP" id="MF_00303">
    <property type="entry name" value="Trigger_factor_Tig"/>
    <property type="match status" value="1"/>
</dbReference>
<dbReference type="Pfam" id="PF00254">
    <property type="entry name" value="FKBP_C"/>
    <property type="match status" value="1"/>
</dbReference>
<organism evidence="13 14">
    <name type="scientific">Aerophobetes bacterium</name>
    <dbReference type="NCBI Taxonomy" id="2030807"/>
    <lineage>
        <taxon>Bacteria</taxon>
        <taxon>Candidatus Aerophobota</taxon>
    </lineage>
</organism>
<feature type="domain" description="PPIase FKBP-type" evidence="10">
    <location>
        <begin position="169"/>
        <end position="244"/>
    </location>
</feature>
<evidence type="ECO:0000256" key="4">
    <source>
        <dbReference type="ARBA" id="ARBA00016902"/>
    </source>
</evidence>
<dbReference type="InterPro" id="IPR001179">
    <property type="entry name" value="PPIase_FKBP_dom"/>
</dbReference>
<proteinExistence type="inferred from homology"/>
<evidence type="ECO:0000256" key="2">
    <source>
        <dbReference type="ARBA" id="ARBA00005464"/>
    </source>
</evidence>
<feature type="domain" description="Trigger factor ribosome-binding bacterial" evidence="11">
    <location>
        <begin position="5"/>
        <end position="148"/>
    </location>
</feature>
<evidence type="ECO:0000256" key="6">
    <source>
        <dbReference type="ARBA" id="ARBA00023186"/>
    </source>
</evidence>
<accession>A0A523W469</accession>
<dbReference type="GO" id="GO:0043335">
    <property type="term" value="P:protein unfolding"/>
    <property type="evidence" value="ECO:0007669"/>
    <property type="project" value="TreeGrafter"/>
</dbReference>
<reference evidence="13 14" key="1">
    <citation type="submission" date="2019-03" db="EMBL/GenBank/DDBJ databases">
        <title>Metabolic potential of uncultured bacteria and archaea associated with petroleum seepage in deep-sea sediments.</title>
        <authorList>
            <person name="Dong X."/>
            <person name="Hubert C."/>
        </authorList>
    </citation>
    <scope>NUCLEOTIDE SEQUENCE [LARGE SCALE GENOMIC DNA]</scope>
    <source>
        <strain evidence="13">E29_bin52</strain>
    </source>
</reference>
<dbReference type="GO" id="GO:0003755">
    <property type="term" value="F:peptidyl-prolyl cis-trans isomerase activity"/>
    <property type="evidence" value="ECO:0007669"/>
    <property type="project" value="UniProtKB-UniRule"/>
</dbReference>
<dbReference type="PIRSF" id="PIRSF003095">
    <property type="entry name" value="Trigger_factor"/>
    <property type="match status" value="1"/>
</dbReference>
<dbReference type="NCBIfam" id="TIGR00115">
    <property type="entry name" value="tig"/>
    <property type="match status" value="1"/>
</dbReference>